<keyword evidence="7 12" id="KW-0808">Transferase</keyword>
<reference evidence="14 15" key="1">
    <citation type="submission" date="2015-11" db="EMBL/GenBank/DDBJ databases">
        <title>Genomic analysis of 38 Legionella species identifies large and diverse effector repertoires.</title>
        <authorList>
            <person name="Burstein D."/>
            <person name="Amaro F."/>
            <person name="Zusman T."/>
            <person name="Lifshitz Z."/>
            <person name="Cohen O."/>
            <person name="Gilbert J.A."/>
            <person name="Pupko T."/>
            <person name="Shuman H.A."/>
            <person name="Segal G."/>
        </authorList>
    </citation>
    <scope>NUCLEOTIDE SEQUENCE [LARGE SCALE GENOMIC DNA]</scope>
    <source>
        <strain evidence="14 15">ATCC 49751</strain>
    </source>
</reference>
<name>A0A0W0VRR7_9GAMM</name>
<dbReference type="GO" id="GO:0005829">
    <property type="term" value="C:cytosol"/>
    <property type="evidence" value="ECO:0007669"/>
    <property type="project" value="TreeGrafter"/>
</dbReference>
<dbReference type="RefSeq" id="WP_028373255.1">
    <property type="nucleotide sequence ID" value="NZ_CAAAJD010000005.1"/>
</dbReference>
<dbReference type="EC" id="2.5.1.15" evidence="5 12"/>
<dbReference type="UniPathway" id="UPA00077">
    <property type="reaction ID" value="UER00156"/>
</dbReference>
<dbReference type="PROSITE" id="PS00792">
    <property type="entry name" value="DHPS_1"/>
    <property type="match status" value="1"/>
</dbReference>
<keyword evidence="15" id="KW-1185">Reference proteome</keyword>
<evidence type="ECO:0000313" key="14">
    <source>
        <dbReference type="EMBL" id="KTD22669.1"/>
    </source>
</evidence>
<dbReference type="PANTHER" id="PTHR20941">
    <property type="entry name" value="FOLATE SYNTHESIS PROTEINS"/>
    <property type="match status" value="1"/>
</dbReference>
<evidence type="ECO:0000259" key="13">
    <source>
        <dbReference type="PROSITE" id="PS50972"/>
    </source>
</evidence>
<dbReference type="CDD" id="cd00739">
    <property type="entry name" value="DHPS"/>
    <property type="match status" value="1"/>
</dbReference>
<comment type="catalytic activity">
    <reaction evidence="1">
        <text>(7,8-dihydropterin-6-yl)methyl diphosphate + 4-aminobenzoate = 7,8-dihydropteroate + diphosphate</text>
        <dbReference type="Rhea" id="RHEA:19949"/>
        <dbReference type="ChEBI" id="CHEBI:17836"/>
        <dbReference type="ChEBI" id="CHEBI:17839"/>
        <dbReference type="ChEBI" id="CHEBI:33019"/>
        <dbReference type="ChEBI" id="CHEBI:72950"/>
        <dbReference type="EC" id="2.5.1.15"/>
    </reaction>
</comment>
<dbReference type="EMBL" id="LNYI01000023">
    <property type="protein sequence ID" value="KTD22669.1"/>
    <property type="molecule type" value="Genomic_DNA"/>
</dbReference>
<comment type="pathway">
    <text evidence="3 12">Cofactor biosynthesis; tetrahydrofolate biosynthesis; 7,8-dihydrofolate from 2-amino-4-hydroxy-6-hydroxymethyl-7,8-dihydropteridine diphosphate and 4-aminobenzoate: step 1/2.</text>
</comment>
<evidence type="ECO:0000313" key="15">
    <source>
        <dbReference type="Proteomes" id="UP000054869"/>
    </source>
</evidence>
<evidence type="ECO:0000256" key="2">
    <source>
        <dbReference type="ARBA" id="ARBA00001946"/>
    </source>
</evidence>
<dbReference type="eggNOG" id="COG0294">
    <property type="taxonomic scope" value="Bacteria"/>
</dbReference>
<evidence type="ECO:0000256" key="11">
    <source>
        <dbReference type="ARBA" id="ARBA00030193"/>
    </source>
</evidence>
<dbReference type="STRING" id="45067.Llan_1159"/>
<evidence type="ECO:0000256" key="4">
    <source>
        <dbReference type="ARBA" id="ARBA00009503"/>
    </source>
</evidence>
<evidence type="ECO:0000256" key="6">
    <source>
        <dbReference type="ARBA" id="ARBA00016919"/>
    </source>
</evidence>
<dbReference type="Gene3D" id="3.20.20.20">
    <property type="entry name" value="Dihydropteroate synthase-like"/>
    <property type="match status" value="1"/>
</dbReference>
<evidence type="ECO:0000256" key="1">
    <source>
        <dbReference type="ARBA" id="ARBA00000012"/>
    </source>
</evidence>
<evidence type="ECO:0000256" key="12">
    <source>
        <dbReference type="RuleBase" id="RU361205"/>
    </source>
</evidence>
<protein>
    <recommendedName>
        <fullName evidence="6 12">Dihydropteroate synthase</fullName>
        <shortName evidence="12">DHPS</shortName>
        <ecNumber evidence="5 12">2.5.1.15</ecNumber>
    </recommendedName>
    <alternativeName>
        <fullName evidence="11 12">Dihydropteroate pyrophosphorylase</fullName>
    </alternativeName>
</protein>
<organism evidence="14 15">
    <name type="scientific">Legionella lansingensis</name>
    <dbReference type="NCBI Taxonomy" id="45067"/>
    <lineage>
        <taxon>Bacteria</taxon>
        <taxon>Pseudomonadati</taxon>
        <taxon>Pseudomonadota</taxon>
        <taxon>Gammaproteobacteria</taxon>
        <taxon>Legionellales</taxon>
        <taxon>Legionellaceae</taxon>
        <taxon>Legionella</taxon>
    </lineage>
</organism>
<comment type="function">
    <text evidence="12">Catalyzes the condensation of para-aminobenzoate (pABA) with 6-hydroxymethyl-7,8-dihydropterin diphosphate (DHPt-PP) to form 7,8-dihydropteroate (H2Pte), the immediate precursor of folate derivatives.</text>
</comment>
<dbReference type="OrthoDB" id="9811744at2"/>
<sequence length="288" mass="31564">MNNEEFKQWCRRYNPSDMNASPIIMGILNITPDSFSDGGKYLQRDRAVEHAQQMIAQGADIIDVGGESSRPGAESVSYEEEISRVIPVIEKLRNETDVAISIDTTKASVMAEAVAAGAILINDITALAAKDSLQLAAKLDVPVCLMHMQGKPNTMQHNPCYADDVLDEINCFFEQKIKTCLSAGIRREHLILDPGFGFGKLPQHNLRIVHQLEKLKQHNLPLMLGASRKTTLGVVLQRPVDDRIAGGLTIAIVAALQGVAILRTHDVDATRQALIMLQAIIHESVLSN</sequence>
<evidence type="ECO:0000256" key="5">
    <source>
        <dbReference type="ARBA" id="ARBA00012458"/>
    </source>
</evidence>
<dbReference type="GO" id="GO:0046872">
    <property type="term" value="F:metal ion binding"/>
    <property type="evidence" value="ECO:0007669"/>
    <property type="project" value="UniProtKB-KW"/>
</dbReference>
<dbReference type="InterPro" id="IPR000489">
    <property type="entry name" value="Pterin-binding_dom"/>
</dbReference>
<dbReference type="PROSITE" id="PS50972">
    <property type="entry name" value="PTERIN_BINDING"/>
    <property type="match status" value="1"/>
</dbReference>
<keyword evidence="8 12" id="KW-0479">Metal-binding</keyword>
<evidence type="ECO:0000256" key="9">
    <source>
        <dbReference type="ARBA" id="ARBA00022842"/>
    </source>
</evidence>
<dbReference type="PATRIC" id="fig|45067.4.peg.1213"/>
<comment type="caution">
    <text evidence="14">The sequence shown here is derived from an EMBL/GenBank/DDBJ whole genome shotgun (WGS) entry which is preliminary data.</text>
</comment>
<dbReference type="InterPro" id="IPR011005">
    <property type="entry name" value="Dihydropteroate_synth-like_sf"/>
</dbReference>
<dbReference type="PROSITE" id="PS00793">
    <property type="entry name" value="DHPS_2"/>
    <property type="match status" value="1"/>
</dbReference>
<evidence type="ECO:0000256" key="7">
    <source>
        <dbReference type="ARBA" id="ARBA00022679"/>
    </source>
</evidence>
<dbReference type="GO" id="GO:0046656">
    <property type="term" value="P:folic acid biosynthetic process"/>
    <property type="evidence" value="ECO:0007669"/>
    <property type="project" value="UniProtKB-KW"/>
</dbReference>
<dbReference type="SUPFAM" id="SSF51717">
    <property type="entry name" value="Dihydropteroate synthetase-like"/>
    <property type="match status" value="1"/>
</dbReference>
<dbReference type="FunFam" id="3.20.20.20:FF:000006">
    <property type="entry name" value="Dihydropteroate synthase"/>
    <property type="match status" value="1"/>
</dbReference>
<dbReference type="InterPro" id="IPR006390">
    <property type="entry name" value="DHP_synth_dom"/>
</dbReference>
<dbReference type="AlphaFoldDB" id="A0A0W0VRR7"/>
<keyword evidence="10 12" id="KW-0289">Folate biosynthesis</keyword>
<dbReference type="NCBIfam" id="TIGR01496">
    <property type="entry name" value="DHPS"/>
    <property type="match status" value="1"/>
</dbReference>
<proteinExistence type="inferred from homology"/>
<feature type="domain" description="Pterin-binding" evidence="13">
    <location>
        <begin position="22"/>
        <end position="275"/>
    </location>
</feature>
<dbReference type="GO" id="GO:0004156">
    <property type="term" value="F:dihydropteroate synthase activity"/>
    <property type="evidence" value="ECO:0007669"/>
    <property type="project" value="UniProtKB-EC"/>
</dbReference>
<dbReference type="Pfam" id="PF00809">
    <property type="entry name" value="Pterin_bind"/>
    <property type="match status" value="1"/>
</dbReference>
<comment type="cofactor">
    <cofactor evidence="2 12">
        <name>Mg(2+)</name>
        <dbReference type="ChEBI" id="CHEBI:18420"/>
    </cofactor>
</comment>
<dbReference type="InterPro" id="IPR045031">
    <property type="entry name" value="DHP_synth-like"/>
</dbReference>
<keyword evidence="9 12" id="KW-0460">Magnesium</keyword>
<evidence type="ECO:0000256" key="10">
    <source>
        <dbReference type="ARBA" id="ARBA00022909"/>
    </source>
</evidence>
<accession>A0A0W0VRR7</accession>
<comment type="similarity">
    <text evidence="4 12">Belongs to the DHPS family.</text>
</comment>
<dbReference type="PANTHER" id="PTHR20941:SF1">
    <property type="entry name" value="FOLIC ACID SYNTHESIS PROTEIN FOL1"/>
    <property type="match status" value="1"/>
</dbReference>
<dbReference type="Proteomes" id="UP000054869">
    <property type="component" value="Unassembled WGS sequence"/>
</dbReference>
<gene>
    <name evidence="14" type="primary">folP</name>
    <name evidence="14" type="ORF">Llan_1159</name>
</gene>
<evidence type="ECO:0000256" key="3">
    <source>
        <dbReference type="ARBA" id="ARBA00004763"/>
    </source>
</evidence>
<dbReference type="GO" id="GO:0046654">
    <property type="term" value="P:tetrahydrofolate biosynthetic process"/>
    <property type="evidence" value="ECO:0007669"/>
    <property type="project" value="UniProtKB-UniPathway"/>
</dbReference>
<evidence type="ECO:0000256" key="8">
    <source>
        <dbReference type="ARBA" id="ARBA00022723"/>
    </source>
</evidence>